<dbReference type="FunFam" id="3.80.10.10:FF:000041">
    <property type="entry name" value="LRR receptor-like serine/threonine-protein kinase ERECTA"/>
    <property type="match status" value="1"/>
</dbReference>
<evidence type="ECO:0000313" key="10">
    <source>
        <dbReference type="Proteomes" id="UP001151529"/>
    </source>
</evidence>
<dbReference type="OrthoDB" id="1939111at2759"/>
<dbReference type="InterPro" id="IPR003591">
    <property type="entry name" value="Leu-rich_rpt_typical-subtyp"/>
</dbReference>
<evidence type="ECO:0000256" key="1">
    <source>
        <dbReference type="ARBA" id="ARBA00004370"/>
    </source>
</evidence>
<keyword evidence="2" id="KW-0433">Leucine-rich repeat</keyword>
<dbReference type="Pfam" id="PF13855">
    <property type="entry name" value="LRR_8"/>
    <property type="match status" value="1"/>
</dbReference>
<dbReference type="Proteomes" id="UP001151529">
    <property type="component" value="Chromosome 18"/>
</dbReference>
<sequence>MGSVPVELGNLSSLVELNLSMNALSGLLHVEFMRMRNLEVLVLRDNRLEGRLPDGLFSSLAKLRVLELRENKFAGALPVALWSLQNLQVLDVTAVLIYQAYNSRGSACLLFYRRFCCYFSLCFAK</sequence>
<evidence type="ECO:0000256" key="5">
    <source>
        <dbReference type="ARBA" id="ARBA00022741"/>
    </source>
</evidence>
<keyword evidence="3" id="KW-0732">Signal</keyword>
<comment type="caution">
    <text evidence="9">The sequence shown here is derived from an EMBL/GenBank/DDBJ whole genome shotgun (WGS) entry which is preliminary data.</text>
</comment>
<keyword evidence="10" id="KW-1185">Reference proteome</keyword>
<evidence type="ECO:0000256" key="8">
    <source>
        <dbReference type="ARBA" id="ARBA00023180"/>
    </source>
</evidence>
<comment type="subcellular location">
    <subcellularLocation>
        <location evidence="1">Membrane</location>
    </subcellularLocation>
</comment>
<dbReference type="GO" id="GO:0005524">
    <property type="term" value="F:ATP binding"/>
    <property type="evidence" value="ECO:0007669"/>
    <property type="project" value="UniProtKB-KW"/>
</dbReference>
<proteinExistence type="predicted"/>
<dbReference type="AlphaFoldDB" id="A0A9Q0NQ15"/>
<dbReference type="PANTHER" id="PTHR48056:SF81">
    <property type="entry name" value="RECEPTOR PROTEIN-TYROSINE KINASE CEPR1"/>
    <property type="match status" value="1"/>
</dbReference>
<dbReference type="GO" id="GO:0016020">
    <property type="term" value="C:membrane"/>
    <property type="evidence" value="ECO:0007669"/>
    <property type="project" value="UniProtKB-SubCell"/>
</dbReference>
<evidence type="ECO:0000256" key="7">
    <source>
        <dbReference type="ARBA" id="ARBA00023136"/>
    </source>
</evidence>
<evidence type="ECO:0000313" key="9">
    <source>
        <dbReference type="EMBL" id="KAJ6673798.1"/>
    </source>
</evidence>
<dbReference type="EMBL" id="JAPFFL010000017">
    <property type="protein sequence ID" value="KAJ6673798.1"/>
    <property type="molecule type" value="Genomic_DNA"/>
</dbReference>
<evidence type="ECO:0000256" key="6">
    <source>
        <dbReference type="ARBA" id="ARBA00022840"/>
    </source>
</evidence>
<dbReference type="SUPFAM" id="SSF52058">
    <property type="entry name" value="L domain-like"/>
    <property type="match status" value="1"/>
</dbReference>
<evidence type="ECO:0000256" key="2">
    <source>
        <dbReference type="ARBA" id="ARBA00022614"/>
    </source>
</evidence>
<protein>
    <submittedName>
        <fullName evidence="9">LRR RECEPTOR-LIKE SERINE/THREONINE-PROTEIN KINASE-RELATED</fullName>
    </submittedName>
</protein>
<keyword evidence="6" id="KW-0067">ATP-binding</keyword>
<organism evidence="9 10">
    <name type="scientific">Salix viminalis</name>
    <name type="common">Common osier</name>
    <name type="synonym">Basket willow</name>
    <dbReference type="NCBI Taxonomy" id="40686"/>
    <lineage>
        <taxon>Eukaryota</taxon>
        <taxon>Viridiplantae</taxon>
        <taxon>Streptophyta</taxon>
        <taxon>Embryophyta</taxon>
        <taxon>Tracheophyta</taxon>
        <taxon>Spermatophyta</taxon>
        <taxon>Magnoliopsida</taxon>
        <taxon>eudicotyledons</taxon>
        <taxon>Gunneridae</taxon>
        <taxon>Pentapetalae</taxon>
        <taxon>rosids</taxon>
        <taxon>fabids</taxon>
        <taxon>Malpighiales</taxon>
        <taxon>Salicaceae</taxon>
        <taxon>Saliceae</taxon>
        <taxon>Salix</taxon>
    </lineage>
</organism>
<dbReference type="SMART" id="SM00369">
    <property type="entry name" value="LRR_TYP"/>
    <property type="match status" value="3"/>
</dbReference>
<keyword evidence="4" id="KW-0677">Repeat</keyword>
<dbReference type="Pfam" id="PF00560">
    <property type="entry name" value="LRR_1"/>
    <property type="match status" value="1"/>
</dbReference>
<keyword evidence="9" id="KW-0808">Transferase</keyword>
<keyword evidence="7" id="KW-0472">Membrane</keyword>
<keyword evidence="9" id="KW-0418">Kinase</keyword>
<reference evidence="9 10" key="1">
    <citation type="journal article" date="2023" name="Int. J. Mol. Sci.">
        <title>De Novo Assembly and Annotation of 11 Diverse Shrub Willow (Salix) Genomes Reveals Novel Gene Organization in Sex-Linked Regions.</title>
        <authorList>
            <person name="Hyden B."/>
            <person name="Feng K."/>
            <person name="Yates T.B."/>
            <person name="Jawdy S."/>
            <person name="Cereghino C."/>
            <person name="Smart L.B."/>
            <person name="Muchero W."/>
        </authorList>
    </citation>
    <scope>NUCLEOTIDE SEQUENCE [LARGE SCALE GENOMIC DNA]</scope>
    <source>
        <tissue evidence="9">Shoot tip</tissue>
    </source>
</reference>
<dbReference type="PANTHER" id="PTHR48056">
    <property type="entry name" value="LRR RECEPTOR-LIKE SERINE/THREONINE-PROTEIN KINASE-RELATED"/>
    <property type="match status" value="1"/>
</dbReference>
<accession>A0A9Q0NQ15</accession>
<dbReference type="InterPro" id="IPR032675">
    <property type="entry name" value="LRR_dom_sf"/>
</dbReference>
<evidence type="ECO:0000256" key="3">
    <source>
        <dbReference type="ARBA" id="ARBA00022729"/>
    </source>
</evidence>
<name>A0A9Q0NQ15_SALVM</name>
<keyword evidence="8" id="KW-0325">Glycoprotein</keyword>
<keyword evidence="5" id="KW-0547">Nucleotide-binding</keyword>
<dbReference type="InterPro" id="IPR050647">
    <property type="entry name" value="Plant_LRR-RLKs"/>
</dbReference>
<keyword evidence="9" id="KW-0675">Receptor</keyword>
<dbReference type="InterPro" id="IPR001611">
    <property type="entry name" value="Leu-rich_rpt"/>
</dbReference>
<dbReference type="GO" id="GO:0016301">
    <property type="term" value="F:kinase activity"/>
    <property type="evidence" value="ECO:0007669"/>
    <property type="project" value="UniProtKB-KW"/>
</dbReference>
<evidence type="ECO:0000256" key="4">
    <source>
        <dbReference type="ARBA" id="ARBA00022737"/>
    </source>
</evidence>
<gene>
    <name evidence="9" type="ORF">OIU85_012774</name>
</gene>
<dbReference type="Gene3D" id="3.80.10.10">
    <property type="entry name" value="Ribonuclease Inhibitor"/>
    <property type="match status" value="1"/>
</dbReference>